<dbReference type="Proteomes" id="UP000527143">
    <property type="component" value="Unassembled WGS sequence"/>
</dbReference>
<dbReference type="Gene3D" id="3.40.50.10330">
    <property type="entry name" value="Probable inorganic polyphosphate/atp-NAD kinase, domain 1"/>
    <property type="match status" value="1"/>
</dbReference>
<comment type="caution">
    <text evidence="2">The sequence shown here is derived from an EMBL/GenBank/DDBJ whole genome shotgun (WGS) entry which is preliminary data.</text>
</comment>
<dbReference type="PANTHER" id="PTHR30492:SF0">
    <property type="entry name" value="METHYLGLYOXAL SYNTHASE"/>
    <property type="match status" value="1"/>
</dbReference>
<dbReference type="InterPro" id="IPR045540">
    <property type="entry name" value="YegS/DAGK_C"/>
</dbReference>
<dbReference type="PANTHER" id="PTHR30492">
    <property type="entry name" value="METHYLGLYOXAL SYNTHASE"/>
    <property type="match status" value="1"/>
</dbReference>
<name>A0A840YNL9_9SPHN</name>
<feature type="domain" description="DAGKc" evidence="1">
    <location>
        <begin position="3"/>
        <end position="131"/>
    </location>
</feature>
<evidence type="ECO:0000313" key="3">
    <source>
        <dbReference type="Proteomes" id="UP000527143"/>
    </source>
</evidence>
<keyword evidence="2" id="KW-0808">Transferase</keyword>
<dbReference type="SUPFAM" id="SSF111331">
    <property type="entry name" value="NAD kinase/diacylglycerol kinase-like"/>
    <property type="match status" value="1"/>
</dbReference>
<protein>
    <submittedName>
        <fullName evidence="2">YegS/Rv2252/BmrU family lipid kinase</fullName>
    </submittedName>
</protein>
<dbReference type="GO" id="GO:0016301">
    <property type="term" value="F:kinase activity"/>
    <property type="evidence" value="ECO:0007669"/>
    <property type="project" value="UniProtKB-KW"/>
</dbReference>
<evidence type="ECO:0000259" key="1">
    <source>
        <dbReference type="PROSITE" id="PS50146"/>
    </source>
</evidence>
<dbReference type="Pfam" id="PF00781">
    <property type="entry name" value="DAGK_cat"/>
    <property type="match status" value="1"/>
</dbReference>
<keyword evidence="2" id="KW-0418">Kinase</keyword>
<reference evidence="2 3" key="1">
    <citation type="submission" date="2020-08" db="EMBL/GenBank/DDBJ databases">
        <title>Genomic Encyclopedia of Type Strains, Phase IV (KMG-IV): sequencing the most valuable type-strain genomes for metagenomic binning, comparative biology and taxonomic classification.</title>
        <authorList>
            <person name="Goeker M."/>
        </authorList>
    </citation>
    <scope>NUCLEOTIDE SEQUENCE [LARGE SCALE GENOMIC DNA]</scope>
    <source>
        <strain evidence="2 3">DSM 26736</strain>
    </source>
</reference>
<dbReference type="GO" id="GO:0005829">
    <property type="term" value="C:cytosol"/>
    <property type="evidence" value="ECO:0007669"/>
    <property type="project" value="TreeGrafter"/>
</dbReference>
<dbReference type="GO" id="GO:0008929">
    <property type="term" value="F:methylglyoxal synthase activity"/>
    <property type="evidence" value="ECO:0007669"/>
    <property type="project" value="InterPro"/>
</dbReference>
<gene>
    <name evidence="2" type="ORF">FHT02_000328</name>
</gene>
<dbReference type="InterPro" id="IPR017438">
    <property type="entry name" value="ATP-NAD_kinase_N"/>
</dbReference>
<organism evidence="2 3">
    <name type="scientific">Sphingomonas xinjiangensis</name>
    <dbReference type="NCBI Taxonomy" id="643568"/>
    <lineage>
        <taxon>Bacteria</taxon>
        <taxon>Pseudomonadati</taxon>
        <taxon>Pseudomonadota</taxon>
        <taxon>Alphaproteobacteria</taxon>
        <taxon>Sphingomonadales</taxon>
        <taxon>Sphingomonadaceae</taxon>
        <taxon>Sphingomonas</taxon>
    </lineage>
</organism>
<accession>A0A840YNL9</accession>
<keyword evidence="3" id="KW-1185">Reference proteome</keyword>
<dbReference type="GO" id="GO:0019242">
    <property type="term" value="P:methylglyoxal biosynthetic process"/>
    <property type="evidence" value="ECO:0007669"/>
    <property type="project" value="InterPro"/>
</dbReference>
<dbReference type="EMBL" id="JACIJF010000001">
    <property type="protein sequence ID" value="MBB5709122.1"/>
    <property type="molecule type" value="Genomic_DNA"/>
</dbReference>
<dbReference type="AlphaFoldDB" id="A0A840YNL9"/>
<evidence type="ECO:0000313" key="2">
    <source>
        <dbReference type="EMBL" id="MBB5709122.1"/>
    </source>
</evidence>
<dbReference type="RefSeq" id="WP_184083565.1">
    <property type="nucleotide sequence ID" value="NZ_JACIJF010000001.1"/>
</dbReference>
<dbReference type="InterPro" id="IPR016064">
    <property type="entry name" value="NAD/diacylglycerol_kinase_sf"/>
</dbReference>
<proteinExistence type="predicted"/>
<sequence>MTKSSAKAVMVVNTRSRSGQRWFDRACARFDELDYLVDAYAVDDPRKLDQVVTEALRSDPEVLILGGGDGTISCMVDLIVGKGVKLGVLPLGTANSFSRSLGIPLDVNGAVDVIVNGAPRRIDLGMIGDDYFANAAAIGLSPKIAETVPHLLKRWFGRAGYLSWATLQFVRFKPFTLIVGSGADAQRLKVVEVRISNGPFHGGTELVESAQLDSGQIVVQAVKGPLKRRLVHNWAASALRLKTRHEDVVEFSGTSLEIATEPPLPISIDGEVLAHTPTTARIAPGVIEVMAPRP</sequence>
<dbReference type="PROSITE" id="PS50146">
    <property type="entry name" value="DAGK"/>
    <property type="match status" value="1"/>
</dbReference>
<dbReference type="Pfam" id="PF19279">
    <property type="entry name" value="YegS_C"/>
    <property type="match status" value="1"/>
</dbReference>
<dbReference type="Gene3D" id="2.60.200.40">
    <property type="match status" value="1"/>
</dbReference>
<dbReference type="InterPro" id="IPR001206">
    <property type="entry name" value="Diacylglycerol_kinase_cat_dom"/>
</dbReference>
<dbReference type="InterPro" id="IPR004363">
    <property type="entry name" value="Methylgl_synth"/>
</dbReference>